<evidence type="ECO:0000256" key="4">
    <source>
        <dbReference type="RuleBase" id="RU000304"/>
    </source>
</evidence>
<dbReference type="GO" id="GO:0005737">
    <property type="term" value="C:cytoplasm"/>
    <property type="evidence" value="ECO:0007669"/>
    <property type="project" value="TreeGrafter"/>
</dbReference>
<dbReference type="PROSITE" id="PS00108">
    <property type="entry name" value="PROTEIN_KINASE_ST"/>
    <property type="match status" value="1"/>
</dbReference>
<evidence type="ECO:0000259" key="5">
    <source>
        <dbReference type="PROSITE" id="PS50011"/>
    </source>
</evidence>
<dbReference type="GO" id="GO:0043410">
    <property type="term" value="P:positive regulation of MAPK cascade"/>
    <property type="evidence" value="ECO:0007669"/>
    <property type="project" value="TreeGrafter"/>
</dbReference>
<dbReference type="OrthoDB" id="4062651at2759"/>
<dbReference type="InterPro" id="IPR017441">
    <property type="entry name" value="Protein_kinase_ATP_BS"/>
</dbReference>
<dbReference type="GO" id="GO:0007165">
    <property type="term" value="P:signal transduction"/>
    <property type="evidence" value="ECO:0007669"/>
    <property type="project" value="TreeGrafter"/>
</dbReference>
<dbReference type="Gene3D" id="1.10.510.10">
    <property type="entry name" value="Transferase(Phosphotransferase) domain 1"/>
    <property type="match status" value="1"/>
</dbReference>
<dbReference type="PROSITE" id="PS00107">
    <property type="entry name" value="PROTEIN_KINASE_ATP"/>
    <property type="match status" value="1"/>
</dbReference>
<dbReference type="GO" id="GO:1902103">
    <property type="term" value="P:negative regulation of metaphase/anaphase transition of meiotic cell cycle"/>
    <property type="evidence" value="ECO:0007669"/>
    <property type="project" value="TreeGrafter"/>
</dbReference>
<dbReference type="STRING" id="7375.A0A0L0BPE5"/>
<keyword evidence="4" id="KW-0418">Kinase</keyword>
<dbReference type="SUPFAM" id="SSF56112">
    <property type="entry name" value="Protein kinase-like (PK-like)"/>
    <property type="match status" value="1"/>
</dbReference>
<keyword evidence="4" id="KW-0723">Serine/threonine-protein kinase</keyword>
<evidence type="ECO:0000313" key="6">
    <source>
        <dbReference type="EMBL" id="KNC21858.1"/>
    </source>
</evidence>
<reference evidence="6 7" key="1">
    <citation type="journal article" date="2015" name="Nat. Commun.">
        <title>Lucilia cuprina genome unlocks parasitic fly biology to underpin future interventions.</title>
        <authorList>
            <person name="Anstead C.A."/>
            <person name="Korhonen P.K."/>
            <person name="Young N.D."/>
            <person name="Hall R.S."/>
            <person name="Jex A.R."/>
            <person name="Murali S.C."/>
            <person name="Hughes D.S."/>
            <person name="Lee S.F."/>
            <person name="Perry T."/>
            <person name="Stroehlein A.J."/>
            <person name="Ansell B.R."/>
            <person name="Breugelmans B."/>
            <person name="Hofmann A."/>
            <person name="Qu J."/>
            <person name="Dugan S."/>
            <person name="Lee S.L."/>
            <person name="Chao H."/>
            <person name="Dinh H."/>
            <person name="Han Y."/>
            <person name="Doddapaneni H.V."/>
            <person name="Worley K.C."/>
            <person name="Muzny D.M."/>
            <person name="Ioannidis P."/>
            <person name="Waterhouse R.M."/>
            <person name="Zdobnov E.M."/>
            <person name="James P.J."/>
            <person name="Bagnall N.H."/>
            <person name="Kotze A.C."/>
            <person name="Gibbs R.A."/>
            <person name="Richards S."/>
            <person name="Batterham P."/>
            <person name="Gasser R.B."/>
        </authorList>
    </citation>
    <scope>NUCLEOTIDE SEQUENCE [LARGE SCALE GENOMIC DNA]</scope>
    <source>
        <strain evidence="6 7">LS</strain>
        <tissue evidence="6">Full body</tissue>
    </source>
</reference>
<keyword evidence="1 3" id="KW-0547">Nucleotide-binding</keyword>
<dbReference type="Proteomes" id="UP000037069">
    <property type="component" value="Unassembled WGS sequence"/>
</dbReference>
<dbReference type="OMA" id="NTEQAIV"/>
<keyword evidence="2 3" id="KW-0067">ATP-binding</keyword>
<dbReference type="GO" id="GO:0004674">
    <property type="term" value="F:protein serine/threonine kinase activity"/>
    <property type="evidence" value="ECO:0007669"/>
    <property type="project" value="UniProtKB-KW"/>
</dbReference>
<keyword evidence="7" id="KW-1185">Reference proteome</keyword>
<dbReference type="InterPro" id="IPR050167">
    <property type="entry name" value="Ser_Thr_protein_kinase"/>
</dbReference>
<dbReference type="AlphaFoldDB" id="A0A0L0BPE5"/>
<dbReference type="InterPro" id="IPR000719">
    <property type="entry name" value="Prot_kinase_dom"/>
</dbReference>
<evidence type="ECO:0000256" key="2">
    <source>
        <dbReference type="ARBA" id="ARBA00022840"/>
    </source>
</evidence>
<keyword evidence="4" id="KW-0808">Transferase</keyword>
<evidence type="ECO:0000256" key="1">
    <source>
        <dbReference type="ARBA" id="ARBA00022741"/>
    </source>
</evidence>
<gene>
    <name evidence="6" type="ORF">FF38_03189</name>
</gene>
<comment type="similarity">
    <text evidence="4">Belongs to the protein kinase superfamily.</text>
</comment>
<dbReference type="SMART" id="SM00220">
    <property type="entry name" value="S_TKc"/>
    <property type="match status" value="1"/>
</dbReference>
<dbReference type="PANTHER" id="PTHR23257:SF706">
    <property type="entry name" value="PROTO-ONCOGENE SERINE_THREONINE-PROTEIN KINASE MOS"/>
    <property type="match status" value="1"/>
</dbReference>
<dbReference type="GO" id="GO:0005524">
    <property type="term" value="F:ATP binding"/>
    <property type="evidence" value="ECO:0007669"/>
    <property type="project" value="UniProtKB-UniRule"/>
</dbReference>
<accession>A0A0L0BPE5</accession>
<dbReference type="InterPro" id="IPR011009">
    <property type="entry name" value="Kinase-like_dom_sf"/>
</dbReference>
<protein>
    <recommendedName>
        <fullName evidence="5">Protein kinase domain-containing protein</fullName>
    </recommendedName>
</protein>
<feature type="binding site" evidence="3">
    <location>
        <position position="59"/>
    </location>
    <ligand>
        <name>ATP</name>
        <dbReference type="ChEBI" id="CHEBI:30616"/>
    </ligand>
</feature>
<dbReference type="EMBL" id="JRES01001578">
    <property type="protein sequence ID" value="KNC21858.1"/>
    <property type="molecule type" value="Genomic_DNA"/>
</dbReference>
<dbReference type="InterPro" id="IPR008271">
    <property type="entry name" value="Ser/Thr_kinase_AS"/>
</dbReference>
<proteinExistence type="inferred from homology"/>
<organism evidence="6 7">
    <name type="scientific">Lucilia cuprina</name>
    <name type="common">Green bottle fly</name>
    <name type="synonym">Australian sheep blowfly</name>
    <dbReference type="NCBI Taxonomy" id="7375"/>
    <lineage>
        <taxon>Eukaryota</taxon>
        <taxon>Metazoa</taxon>
        <taxon>Ecdysozoa</taxon>
        <taxon>Arthropoda</taxon>
        <taxon>Hexapoda</taxon>
        <taxon>Insecta</taxon>
        <taxon>Pterygota</taxon>
        <taxon>Neoptera</taxon>
        <taxon>Endopterygota</taxon>
        <taxon>Diptera</taxon>
        <taxon>Brachycera</taxon>
        <taxon>Muscomorpha</taxon>
        <taxon>Oestroidea</taxon>
        <taxon>Calliphoridae</taxon>
        <taxon>Luciliinae</taxon>
        <taxon>Lucilia</taxon>
    </lineage>
</organism>
<dbReference type="Pfam" id="PF00069">
    <property type="entry name" value="Pkinase"/>
    <property type="match status" value="1"/>
</dbReference>
<sequence length="413" mass="47732">MSYLQIQNKENELILNTPNRLEILKEGAPVNQIKSNLLGRGTYGTVIKAIYKAKPVAVKIIKNSQDVNKQTAGNEAHILGWLHPNIVRIFKIESTTNFSIVVMERFNGHCLQKVLDTIELPLIHRIFIAIDIISGLMYCHNNYLLHMDIKPQNIMVQLMYPKPQQKINPNKPNRRYKCKLCDFGSSIKITAGKTQATGLAKGTIRYMAPEALKEEQLTTAADVYALGITLWQMSYRLMPYYWLECNEVVAYQVVKHKLRPNALQSNIEEITNTNSSNLHDNCFCATNSANLSYHSWENLRNILNKTKCELLTETVTKAEYPLKKLDLKRTPLKDLNQQVNSKEKISNVKRNLQQEFMIIDSFALTSIFKNDSDFLDSLQKEELYEEIFKSCWLSDCNERPKCRELLKRFNEFM</sequence>
<feature type="domain" description="Protein kinase" evidence="5">
    <location>
        <begin position="32"/>
        <end position="413"/>
    </location>
</feature>
<evidence type="ECO:0000313" key="7">
    <source>
        <dbReference type="Proteomes" id="UP000037069"/>
    </source>
</evidence>
<dbReference type="PROSITE" id="PS50011">
    <property type="entry name" value="PROTEIN_KINASE_DOM"/>
    <property type="match status" value="1"/>
</dbReference>
<dbReference type="Gene3D" id="3.30.200.20">
    <property type="entry name" value="Phosphorylase Kinase, domain 1"/>
    <property type="match status" value="1"/>
</dbReference>
<evidence type="ECO:0000256" key="3">
    <source>
        <dbReference type="PROSITE-ProRule" id="PRU10141"/>
    </source>
</evidence>
<dbReference type="PANTHER" id="PTHR23257">
    <property type="entry name" value="SERINE-THREONINE PROTEIN KINASE"/>
    <property type="match status" value="1"/>
</dbReference>
<comment type="caution">
    <text evidence="6">The sequence shown here is derived from an EMBL/GenBank/DDBJ whole genome shotgun (WGS) entry which is preliminary data.</text>
</comment>
<name>A0A0L0BPE5_LUCCU</name>